<proteinExistence type="predicted"/>
<dbReference type="Proteomes" id="UP001189624">
    <property type="component" value="Chromosome 5"/>
</dbReference>
<name>A0AA86SZU1_9FABA</name>
<accession>A0AA86SZU1</accession>
<dbReference type="AlphaFoldDB" id="A0AA86SZU1"/>
<gene>
    <name evidence="1" type="ORF">AYBTSS11_LOCUS16952</name>
</gene>
<sequence length="84" mass="9617">MDAFVVMNDKVHTMVDCTTNWFDAGHSVQEELEKGLPRFLCGVTMDGKLCVMWEFQGNWKELEMWCAKMGVKKTPVSDEVNLVT</sequence>
<evidence type="ECO:0000313" key="2">
    <source>
        <dbReference type="Proteomes" id="UP001189624"/>
    </source>
</evidence>
<reference evidence="1" key="1">
    <citation type="submission" date="2023-10" db="EMBL/GenBank/DDBJ databases">
        <authorList>
            <person name="Domelevo Entfellner J.-B."/>
        </authorList>
    </citation>
    <scope>NUCLEOTIDE SEQUENCE</scope>
</reference>
<organism evidence="1 2">
    <name type="scientific">Sphenostylis stenocarpa</name>
    <dbReference type="NCBI Taxonomy" id="92480"/>
    <lineage>
        <taxon>Eukaryota</taxon>
        <taxon>Viridiplantae</taxon>
        <taxon>Streptophyta</taxon>
        <taxon>Embryophyta</taxon>
        <taxon>Tracheophyta</taxon>
        <taxon>Spermatophyta</taxon>
        <taxon>Magnoliopsida</taxon>
        <taxon>eudicotyledons</taxon>
        <taxon>Gunneridae</taxon>
        <taxon>Pentapetalae</taxon>
        <taxon>rosids</taxon>
        <taxon>fabids</taxon>
        <taxon>Fabales</taxon>
        <taxon>Fabaceae</taxon>
        <taxon>Papilionoideae</taxon>
        <taxon>50 kb inversion clade</taxon>
        <taxon>NPAAA clade</taxon>
        <taxon>indigoferoid/millettioid clade</taxon>
        <taxon>Phaseoleae</taxon>
        <taxon>Sphenostylis</taxon>
    </lineage>
</organism>
<evidence type="ECO:0000313" key="1">
    <source>
        <dbReference type="EMBL" id="CAJ1956978.1"/>
    </source>
</evidence>
<keyword evidence="2" id="KW-1185">Reference proteome</keyword>
<protein>
    <submittedName>
        <fullName evidence="1">Uncharacterized protein</fullName>
    </submittedName>
</protein>
<dbReference type="Gramene" id="rna-AYBTSS11_LOCUS16952">
    <property type="protein sequence ID" value="CAJ1956978.1"/>
    <property type="gene ID" value="gene-AYBTSS11_LOCUS16952"/>
</dbReference>
<dbReference type="EMBL" id="OY731402">
    <property type="protein sequence ID" value="CAJ1956978.1"/>
    <property type="molecule type" value="Genomic_DNA"/>
</dbReference>